<evidence type="ECO:0000313" key="1">
    <source>
        <dbReference type="EMBL" id="KAH0934836.1"/>
    </source>
</evidence>
<keyword evidence="2" id="KW-1185">Reference proteome</keyword>
<comment type="caution">
    <text evidence="1">The sequence shown here is derived from an EMBL/GenBank/DDBJ whole genome shotgun (WGS) entry which is preliminary data.</text>
</comment>
<reference evidence="1 2" key="1">
    <citation type="submission" date="2021-05" db="EMBL/GenBank/DDBJ databases">
        <title>Genome Assembly of Synthetic Allotetraploid Brassica napus Reveals Homoeologous Exchanges between Subgenomes.</title>
        <authorList>
            <person name="Davis J.T."/>
        </authorList>
    </citation>
    <scope>NUCLEOTIDE SEQUENCE [LARGE SCALE GENOMIC DNA]</scope>
    <source>
        <strain evidence="2">cv. Da-Ae</strain>
        <tissue evidence="1">Seedling</tissue>
    </source>
</reference>
<sequence length="235" mass="25677">FRASDPIKLYASSPNSIVLSASLKVKLEFEIHLVSWISIAVFRADSARFNVKPRQLRPFDTIDTYASLSASPSFEIHLGSSVSFVEVTADLAVERYSPTSSLSVRGESYPVLKIVLNSSESLSLGIQVKIICGSFDFKQIFPLILTLLSHVLLYYFEHTSSCRVLHLRGSFPWARLGSGPFHSGGFYLGWGQGPTPSTVFGDRMGSSPPPGVEPVSMTIGPQGPYQVSYLIPSVL</sequence>
<gene>
    <name evidence="1" type="ORF">HID58_011953</name>
</gene>
<organism evidence="1 2">
    <name type="scientific">Brassica napus</name>
    <name type="common">Rape</name>
    <dbReference type="NCBI Taxonomy" id="3708"/>
    <lineage>
        <taxon>Eukaryota</taxon>
        <taxon>Viridiplantae</taxon>
        <taxon>Streptophyta</taxon>
        <taxon>Embryophyta</taxon>
        <taxon>Tracheophyta</taxon>
        <taxon>Spermatophyta</taxon>
        <taxon>Magnoliopsida</taxon>
        <taxon>eudicotyledons</taxon>
        <taxon>Gunneridae</taxon>
        <taxon>Pentapetalae</taxon>
        <taxon>rosids</taxon>
        <taxon>malvids</taxon>
        <taxon>Brassicales</taxon>
        <taxon>Brassicaceae</taxon>
        <taxon>Brassiceae</taxon>
        <taxon>Brassica</taxon>
    </lineage>
</organism>
<dbReference type="EMBL" id="JAGKQM010000003">
    <property type="protein sequence ID" value="KAH0934836.1"/>
    <property type="molecule type" value="Genomic_DNA"/>
</dbReference>
<accession>A0ABQ8E2E7</accession>
<name>A0ABQ8E2E7_BRANA</name>
<evidence type="ECO:0000313" key="2">
    <source>
        <dbReference type="Proteomes" id="UP000824890"/>
    </source>
</evidence>
<dbReference type="Proteomes" id="UP000824890">
    <property type="component" value="Unassembled WGS sequence"/>
</dbReference>
<protein>
    <submittedName>
        <fullName evidence="1">Uncharacterized protein</fullName>
    </submittedName>
</protein>
<proteinExistence type="predicted"/>
<feature type="non-terminal residue" evidence="1">
    <location>
        <position position="1"/>
    </location>
</feature>